<accession>A0ABR3TVZ9</accession>
<dbReference type="InterPro" id="IPR007568">
    <property type="entry name" value="RTA1"/>
</dbReference>
<comment type="subcellular location">
    <subcellularLocation>
        <location evidence="1">Membrane</location>
        <topology evidence="1">Multi-pass membrane protein</topology>
    </subcellularLocation>
</comment>
<feature type="transmembrane region" description="Helical" evidence="5">
    <location>
        <begin position="220"/>
        <end position="238"/>
    </location>
</feature>
<keyword evidence="7" id="KW-1185">Reference proteome</keyword>
<protein>
    <recommendedName>
        <fullName evidence="8">Rta1 domain protein</fullName>
    </recommendedName>
</protein>
<sequence length="314" mass="35074">MSESTLVARGDAPFDLFVYNPSSSAAWAFIVLFAIAGAFHFIYLIYLRAWFFIPLVLGCVDPAALNPQAHNQTLLGEAFGYYGRTLAHNNQRAVGPYILQLMLILASPPFLAATIYMTLGRVIRTLDAEQHAVMRTKWTSKLYILVDVACFVMQIFGSAMQGSGDAAGAAQGMHIVLGGLVFQLVVFILFIVMAATFHLRTNREPTPISSRPGVEVLWRRSMWVLYIASGLVLVRNSYRIAEFADQSQKIAQSEAPMYIFDAALMFLVTVVLAVMHPGRLMRTVRKFKGFPPQEDSECVPLDSPQRANEWTLWR</sequence>
<keyword evidence="3 5" id="KW-1133">Transmembrane helix</keyword>
<keyword evidence="2 5" id="KW-0812">Transmembrane</keyword>
<feature type="transmembrane region" description="Helical" evidence="5">
    <location>
        <begin position="180"/>
        <end position="199"/>
    </location>
</feature>
<feature type="transmembrane region" description="Helical" evidence="5">
    <location>
        <begin position="25"/>
        <end position="46"/>
    </location>
</feature>
<dbReference type="EMBL" id="JAKEKT020000019">
    <property type="protein sequence ID" value="KAL1645506.1"/>
    <property type="molecule type" value="Genomic_DNA"/>
</dbReference>
<dbReference type="Pfam" id="PF04479">
    <property type="entry name" value="RTA1"/>
    <property type="match status" value="1"/>
</dbReference>
<evidence type="ECO:0008006" key="8">
    <source>
        <dbReference type="Google" id="ProtNLM"/>
    </source>
</evidence>
<feature type="transmembrane region" description="Helical" evidence="5">
    <location>
        <begin position="140"/>
        <end position="160"/>
    </location>
</feature>
<gene>
    <name evidence="6" type="ORF">SLS58_003815</name>
</gene>
<reference evidence="6 7" key="1">
    <citation type="journal article" date="2023" name="Plant Dis.">
        <title>First Report of Diplodia intermedia Causing Canker and Dieback Diseases on Apple Trees in Canada.</title>
        <authorList>
            <person name="Ellouze W."/>
            <person name="Ilyukhin E."/>
            <person name="Sulman M."/>
            <person name="Ali S."/>
        </authorList>
    </citation>
    <scope>NUCLEOTIDE SEQUENCE [LARGE SCALE GENOMIC DNA]</scope>
    <source>
        <strain evidence="6 7">M45-28</strain>
    </source>
</reference>
<evidence type="ECO:0000313" key="7">
    <source>
        <dbReference type="Proteomes" id="UP001521184"/>
    </source>
</evidence>
<name>A0ABR3TVZ9_9PEZI</name>
<evidence type="ECO:0000256" key="2">
    <source>
        <dbReference type="ARBA" id="ARBA00022692"/>
    </source>
</evidence>
<feature type="transmembrane region" description="Helical" evidence="5">
    <location>
        <begin position="258"/>
        <end position="278"/>
    </location>
</feature>
<dbReference type="PANTHER" id="PTHR31465">
    <property type="entry name" value="PROTEIN RTA1-RELATED"/>
    <property type="match status" value="1"/>
</dbReference>
<dbReference type="Proteomes" id="UP001521184">
    <property type="component" value="Unassembled WGS sequence"/>
</dbReference>
<evidence type="ECO:0000256" key="1">
    <source>
        <dbReference type="ARBA" id="ARBA00004141"/>
    </source>
</evidence>
<evidence type="ECO:0000256" key="4">
    <source>
        <dbReference type="ARBA" id="ARBA00023136"/>
    </source>
</evidence>
<feature type="transmembrane region" description="Helical" evidence="5">
    <location>
        <begin position="97"/>
        <end position="119"/>
    </location>
</feature>
<comment type="caution">
    <text evidence="6">The sequence shown here is derived from an EMBL/GenBank/DDBJ whole genome shotgun (WGS) entry which is preliminary data.</text>
</comment>
<keyword evidence="4 5" id="KW-0472">Membrane</keyword>
<evidence type="ECO:0000256" key="3">
    <source>
        <dbReference type="ARBA" id="ARBA00022989"/>
    </source>
</evidence>
<organism evidence="6 7">
    <name type="scientific">Diplodia intermedia</name>
    <dbReference type="NCBI Taxonomy" id="856260"/>
    <lineage>
        <taxon>Eukaryota</taxon>
        <taxon>Fungi</taxon>
        <taxon>Dikarya</taxon>
        <taxon>Ascomycota</taxon>
        <taxon>Pezizomycotina</taxon>
        <taxon>Dothideomycetes</taxon>
        <taxon>Dothideomycetes incertae sedis</taxon>
        <taxon>Botryosphaeriales</taxon>
        <taxon>Botryosphaeriaceae</taxon>
        <taxon>Diplodia</taxon>
    </lineage>
</organism>
<dbReference type="PANTHER" id="PTHR31465:SF17">
    <property type="entry name" value="DOMAIN PROTEIN, PUTATIVE (AFU_ORTHOLOGUE AFUA_5G09900)-RELATED"/>
    <property type="match status" value="1"/>
</dbReference>
<proteinExistence type="predicted"/>
<evidence type="ECO:0000313" key="6">
    <source>
        <dbReference type="EMBL" id="KAL1645506.1"/>
    </source>
</evidence>
<evidence type="ECO:0000256" key="5">
    <source>
        <dbReference type="SAM" id="Phobius"/>
    </source>
</evidence>